<reference evidence="10 11" key="1">
    <citation type="submission" date="2017-12" db="EMBL/GenBank/DDBJ databases">
        <title>Comparative genomics of Botrytis spp.</title>
        <authorList>
            <person name="Valero-Jimenez C.A."/>
            <person name="Tapia P."/>
            <person name="Veloso J."/>
            <person name="Silva-Moreno E."/>
            <person name="Staats M."/>
            <person name="Valdes J.H."/>
            <person name="Van Kan J.A.L."/>
        </authorList>
    </citation>
    <scope>NUCLEOTIDE SEQUENCE [LARGE SCALE GENOMIC DNA]</scope>
    <source>
        <strain evidence="10 11">MUCL435</strain>
    </source>
</reference>
<dbReference type="PANTHER" id="PTHR13367">
    <property type="entry name" value="UBIQUITIN THIOESTERASE"/>
    <property type="match status" value="1"/>
</dbReference>
<evidence type="ECO:0000256" key="5">
    <source>
        <dbReference type="ARBA" id="ARBA00022801"/>
    </source>
</evidence>
<organism evidence="10 11">
    <name type="scientific">Botrytis galanthina</name>
    <dbReference type="NCBI Taxonomy" id="278940"/>
    <lineage>
        <taxon>Eukaryota</taxon>
        <taxon>Fungi</taxon>
        <taxon>Dikarya</taxon>
        <taxon>Ascomycota</taxon>
        <taxon>Pezizomycotina</taxon>
        <taxon>Leotiomycetes</taxon>
        <taxon>Helotiales</taxon>
        <taxon>Sclerotiniaceae</taxon>
        <taxon>Botrytis</taxon>
    </lineage>
</organism>
<sequence>MTSDLPLEYIFHHVFLPPKLPDKEDERERYDVVLTQLCQQELEKFHDFLPSDQRQPVKRMVETIKGMVLDSSATAAPFSNIVKGLKTMKTEDVYAFHVEAQNAGIIIRRLSSEYSFEMFELSPRNKDVMASVGRLRRYFPGPAVAIHQDRIHEESFQEALSQCIEELSRETPNIVRAKTRKANVSDIETRDTVDPSLITSMLAESLHAVGRRIDIHRIQKRTRDIVQWKDCLYPWRRSPLWLLLRVCLQTGLMKRDCNDPSHYQYKSFMIFFMCQILKRALESPMSREILFIMSMKVQRRLVKLEKFIDRELQRQIQEVLSKVSSYLKDNVPMLPPPIYPDIAALNLIEDTVLSMKFLRPYLDDLSTRNQSKIKHALGEPCCHFRNFQLNTQPPYMSPQSLSSQNRDVIRLDLADIELWVRDHLTSWLSENQTSQGCCVALADLLSTYQKVSDQAYQGIAEDQSLRILTLLDLWVALDKCTTLQEPLVKDYKCGLTSDLFAPLLLPTKPEMLRLASIEAYINNRDAAASAKMPCIFSTTNTVRSFPVRYFDQSSQHQKLLERINSDARSDREAKLLELEAKIRQYNSWKESDQSTECRFEKVIRGRGYKRHEVTVHASYCPKCIAKNAAEKVKINVFECPLPENGLKAKSIIFELDVPTVFSAWRDSTYSLLVDTLSSKPKVSQNIDYYNFRNTALERYAQKSLGRIRLGSRDKPFVISHYKNKFVSQATVENILKPTGLNYVVVDNDGSDQIAVTSDFCANLGIRRLCTMRFARAFIKLEAFLEDTKSTTNDTLANQAHCPATLTLHEFYQFASLRCGHYLQWLNILRESEARLLDLNSDEVFQILTQTAWQVGPAACKLVCRDSHQDLEDEAFGIHLLQALNAIISSVESNWQNVRAVRVVIILTTRLLSVSTKEKVHESCARLLLRIQVITIAWTRDVVRILHDCQEEDELEALKIRALELALACHGSFDVEINSLEIMLSSTETQTIFIESLITVRDRRPALTTGLDGMIQFGLRRFDRLNHSAELILRSIIMNNSAGIDMTIQTLWSGYNPGAPWKALGLPNERWLRTKTAAFNGQEPLFVELNILDGELLINGSPLARLPRDYESHATYQRIFGQKMLDVVPSTMPGMAFETRKDICGQQVHFKMLGDELVIRTRKGDECFEVIPKHILINDFQHSFTENFIFMRNGETGVIQLRPVDMPFNPSNSEWQITHSSNQTFHLINGSMSAIDIRSPTACAILRILGNLETLSYINIVLNQQDKILELRLPRFNLDFSVSVGDWRLFSKQFRGMSVDKNQDIGTFTGLVDKLVLRSNDNATRAVIVPDGEIVFTQKNNHVQVNIDTTLKSSCSYHDYRIDPQLGRLIDNGSLKTCLFRLYLHSITSDIIPDALTGKTGTEEALNGLTSSSVWSFSTLSSSEIGLLLKLRDLSPKFTYYPPHKTSMQMVSWRNLPILSQHERFCKQVDLIFTHAKKLVPFQIASDKKHPIPEPNNRSSNPILVSAAIIRNAVYRVDGFGAEEFTIIEDKVYDSRDGNCDEIRRADIYQTAALVYSWSQNLRVHTDLLGIMNSLSSHIIGPGAISESIIGYDSKWLDTPKSFLSETWCAIYQQLSASIETRDKYKIMIFLSTLIFSKKVDHSLVHTFLAFATMPSVNSIKIPQYQLFSLYEGFEPDENSLKALISAQKYDYEGTPASKLVKKEGETEWDVHSRRQQTYIDQNECAVKTALEDLLKQWPTDKPIASTDKHCQTYIDIRTATVQAQAKFSSWFKNRKFKEYILRLELALKKSNSIDCIITQRWSDYARPTSNYNPNLAYITLTNLLQNEPPTLIGENESFQFNSLLVKISKALGNDKNHIAVSELLAELSPHTSETFENQYSHHLQQSLDALHEIPCFKLNPAVSAHDFSDCLEGSEALVDSMYLRIKEHLLSSISVFGATENTTMLPRLSRTTILALIATSHPIKLSQQWKQAIVHFGLAVTTLQRLKRLVACCSNKAELLMELSNPGHQGWDPLLHPDWLILELENGILIRKDQADISSEMIDPSSGANSVMQLNMGLGKSSVIVPLVASALADKTKLCRVVVLRALSRQMRELLVRKLGYMINRRLFFVPISRALQMNAEGAKQLREIYETCLASGGVLLVQPEHLLSFELMGLEMVLSEDQDAKVVGKIINDTQDWLLKNSRDILDESDEILNVRFELIYTLGRQMPIDFAPNRWMLVQRILSILTSCIKKLDRKYKDDFEIENVPDGNGTFARFRILQPALGHVLLERVVQSICDEGLPGLSFFQFTKSNRDLLYRFITDSKIGEEVIQHSIFDVDSTKTGLLLLRGLFAHGVLHFAFSHKRFRVNFGLDLKRSSLAVPYHGKDVPAAAAEFSHPEMTIILTCLSYYYEGLSKSQAIQCFKELLKSDNSQGEYEKWTRDCSNVETKFKQLSGVNLDNLHQWSEHVYAHLKRSKEIIDFYLNHLVFPKEMKEFPKKLSSSGWDIARIKNHPLTGFSGTNDSKYVLPLSIQQRDLEEQLSTNAEVLACLLQSENKFDSTVESENFNAEILLGLAITSKPTIRVILDVGAQVLELKNEEVASRWLAKLPVTEVQAAVFFDSSDELCVLNRDGVTEPLTISPFSKQMDRCVIYLDESHTRGTDLKLPVNYRAIVTLGPDLNKDRLAQACMRMRKLGKGQSVLLCAPKDIQRKIIHSTNVAHSNQIKVKHVLLWCIRNTLDQVRKSVVPWAIQGKRHYSRLEALSANPGIVPASVQEDEAQSLEERYGFGKEKADGRWLADTAPNTDMEYSAELIDIRKKCAQFGFYSFAGASLHEEQERELQPEKELEIQREHAPSIPALEHELHADVRNLATTGVMVHSAPSGFLPAFDVFKNTSAKGLFDISKWPGDLWVTRDFAQTVSMQGFGEIDTFLRPVNWVVTSEGKNGLSFCVIFSPFEVQELRSAIQHNKKVVLSIYSPRLSLSSRSFESLDVHKIPTGSKLTSIHPRIIMLLNLFAGQLYLRSHDEYIRLCQFLGLCYYPPQNNVEIGCDNFVPLSSRASFDPIMKEVCPFEESPVDFLQKIFALRRKGQDLANTHMGRILNGELLSRKDFDED</sequence>
<dbReference type="InterPro" id="IPR051346">
    <property type="entry name" value="OTU_Deubiquitinase"/>
</dbReference>
<dbReference type="Pfam" id="PF20255">
    <property type="entry name" value="DUF6606"/>
    <property type="match status" value="1"/>
</dbReference>
<keyword evidence="11" id="KW-1185">Reference proteome</keyword>
<feature type="domain" description="DUF3645" evidence="8">
    <location>
        <begin position="2353"/>
        <end position="2385"/>
    </location>
</feature>
<evidence type="ECO:0000256" key="1">
    <source>
        <dbReference type="ARBA" id="ARBA00000707"/>
    </source>
</evidence>
<dbReference type="InterPro" id="IPR022099">
    <property type="entry name" value="DUF3638"/>
</dbReference>
<accession>A0A4S8RMZ3</accession>
<dbReference type="InterPro" id="IPR046541">
    <property type="entry name" value="DUF6606"/>
</dbReference>
<evidence type="ECO:0000313" key="11">
    <source>
        <dbReference type="Proteomes" id="UP000308671"/>
    </source>
</evidence>
<dbReference type="EMBL" id="PQXL01000013">
    <property type="protein sequence ID" value="THV55124.1"/>
    <property type="molecule type" value="Genomic_DNA"/>
</dbReference>
<evidence type="ECO:0000256" key="4">
    <source>
        <dbReference type="ARBA" id="ARBA00022786"/>
    </source>
</evidence>
<dbReference type="GO" id="GO:0004843">
    <property type="term" value="F:cysteine-type deubiquitinase activity"/>
    <property type="evidence" value="ECO:0007669"/>
    <property type="project" value="UniProtKB-EC"/>
</dbReference>
<dbReference type="InterPro" id="IPR022105">
    <property type="entry name" value="DUF3645"/>
</dbReference>
<comment type="catalytic activity">
    <reaction evidence="1">
        <text>Thiol-dependent hydrolysis of ester, thioester, amide, peptide and isopeptide bonds formed by the C-terminal Gly of ubiquitin (a 76-residue protein attached to proteins as an intracellular targeting signal).</text>
        <dbReference type="EC" id="3.4.19.12"/>
    </reaction>
</comment>
<feature type="domain" description="DUF3638" evidence="7">
    <location>
        <begin position="2008"/>
        <end position="2234"/>
    </location>
</feature>
<keyword evidence="6" id="KW-0788">Thiol protease</keyword>
<evidence type="ECO:0000256" key="2">
    <source>
        <dbReference type="ARBA" id="ARBA00012759"/>
    </source>
</evidence>
<dbReference type="Proteomes" id="UP000308671">
    <property type="component" value="Unassembled WGS sequence"/>
</dbReference>
<evidence type="ECO:0000259" key="9">
    <source>
        <dbReference type="Pfam" id="PF20255"/>
    </source>
</evidence>
<evidence type="ECO:0000256" key="3">
    <source>
        <dbReference type="ARBA" id="ARBA00022670"/>
    </source>
</evidence>
<comment type="caution">
    <text evidence="10">The sequence shown here is derived from an EMBL/GenBank/DDBJ whole genome shotgun (WGS) entry which is preliminary data.</text>
</comment>
<evidence type="ECO:0000259" key="7">
    <source>
        <dbReference type="Pfam" id="PF12340"/>
    </source>
</evidence>
<dbReference type="EC" id="3.4.19.12" evidence="2"/>
<gene>
    <name evidence="10" type="ORF">BGAL_0013g00090</name>
</gene>
<feature type="domain" description="DUF6606" evidence="9">
    <location>
        <begin position="10"/>
        <end position="278"/>
    </location>
</feature>
<dbReference type="Pfam" id="PF12359">
    <property type="entry name" value="DUF3645"/>
    <property type="match status" value="1"/>
</dbReference>
<evidence type="ECO:0000256" key="6">
    <source>
        <dbReference type="ARBA" id="ARBA00022807"/>
    </source>
</evidence>
<keyword evidence="3" id="KW-0645">Protease</keyword>
<protein>
    <recommendedName>
        <fullName evidence="2">ubiquitinyl hydrolase 1</fullName>
        <ecNumber evidence="2">3.4.19.12</ecNumber>
    </recommendedName>
</protein>
<name>A0A4S8RMZ3_9HELO</name>
<dbReference type="GO" id="GO:0006508">
    <property type="term" value="P:proteolysis"/>
    <property type="evidence" value="ECO:0007669"/>
    <property type="project" value="UniProtKB-KW"/>
</dbReference>
<evidence type="ECO:0000259" key="8">
    <source>
        <dbReference type="Pfam" id="PF12359"/>
    </source>
</evidence>
<dbReference type="OrthoDB" id="3182339at2759"/>
<keyword evidence="5" id="KW-0378">Hydrolase</keyword>
<keyword evidence="4" id="KW-0833">Ubl conjugation pathway</keyword>
<proteinExistence type="predicted"/>
<dbReference type="Pfam" id="PF12340">
    <property type="entry name" value="DUF3638"/>
    <property type="match status" value="1"/>
</dbReference>
<evidence type="ECO:0000313" key="10">
    <source>
        <dbReference type="EMBL" id="THV55124.1"/>
    </source>
</evidence>
<dbReference type="PANTHER" id="PTHR13367:SF34">
    <property type="match status" value="1"/>
</dbReference>